<evidence type="ECO:0000259" key="1">
    <source>
        <dbReference type="Pfam" id="PF01850"/>
    </source>
</evidence>
<dbReference type="HOGENOM" id="CLU_128080_0_0_12"/>
<name>A0A0E2EI06_TREDN</name>
<proteinExistence type="predicted"/>
<reference evidence="2" key="1">
    <citation type="submission" date="2012-01" db="EMBL/GenBank/DDBJ databases">
        <title>The Genome Sequence of Treponema denticola H-22.</title>
        <authorList>
            <consortium name="The Broad Institute Genome Sequencing Platform"/>
            <person name="Earl A."/>
            <person name="Ward D."/>
            <person name="Feldgarden M."/>
            <person name="Gevers D."/>
            <person name="Blanton J.M."/>
            <person name="Fenno C.J."/>
            <person name="Baranova O.V."/>
            <person name="Mathney J."/>
            <person name="Dewhirst F.E."/>
            <person name="Izard J."/>
            <person name="Young S.K."/>
            <person name="Zeng Q."/>
            <person name="Gargeya S."/>
            <person name="Fitzgerald M."/>
            <person name="Haas B."/>
            <person name="Abouelleil A."/>
            <person name="Alvarado L."/>
            <person name="Arachchi H.M."/>
            <person name="Berlin A."/>
            <person name="Chapman S.B."/>
            <person name="Gearin G."/>
            <person name="Goldberg J."/>
            <person name="Griggs A."/>
            <person name="Gujja S."/>
            <person name="Hansen M."/>
            <person name="Heiman D."/>
            <person name="Howarth C."/>
            <person name="Larimer J."/>
            <person name="Lui A."/>
            <person name="MacDonald P.J.P."/>
            <person name="McCowen C."/>
            <person name="Montmayeur A."/>
            <person name="Murphy C."/>
            <person name="Neiman D."/>
            <person name="Pearson M."/>
            <person name="Priest M."/>
            <person name="Roberts A."/>
            <person name="Saif S."/>
            <person name="Shea T."/>
            <person name="Sisk P."/>
            <person name="Stolte C."/>
            <person name="Sykes S."/>
            <person name="Wortman J."/>
            <person name="Nusbaum C."/>
            <person name="Birren B."/>
        </authorList>
    </citation>
    <scope>NUCLEOTIDE SEQUENCE [LARGE SCALE GENOMIC DNA]</scope>
    <source>
        <strain evidence="2">H-22</strain>
    </source>
</reference>
<evidence type="ECO:0000313" key="2">
    <source>
        <dbReference type="EMBL" id="EMB33829.1"/>
    </source>
</evidence>
<dbReference type="Gene3D" id="3.40.50.1010">
    <property type="entry name" value="5'-nuclease"/>
    <property type="match status" value="1"/>
</dbReference>
<dbReference type="PATRIC" id="fig|999432.5.peg.1259"/>
<organism evidence="2">
    <name type="scientific">Treponema denticola H-22</name>
    <dbReference type="NCBI Taxonomy" id="999432"/>
    <lineage>
        <taxon>Bacteria</taxon>
        <taxon>Pseudomonadati</taxon>
        <taxon>Spirochaetota</taxon>
        <taxon>Spirochaetia</taxon>
        <taxon>Spirochaetales</taxon>
        <taxon>Treponemataceae</taxon>
        <taxon>Treponema</taxon>
    </lineage>
</organism>
<dbReference type="CDD" id="cd18692">
    <property type="entry name" value="PIN_VapC-like"/>
    <property type="match status" value="1"/>
</dbReference>
<comment type="caution">
    <text evidence="2">The sequence shown here is derived from an EMBL/GenBank/DDBJ whole genome shotgun (WGS) entry which is preliminary data.</text>
</comment>
<feature type="domain" description="PIN" evidence="1">
    <location>
        <begin position="8"/>
        <end position="123"/>
    </location>
</feature>
<accession>A0A0E2EI06</accession>
<sequence>MSYIVNKIFIDTNILVYALDNRDNDKMNKARNILRKVIYENKPVISTQVINEFYVAATKKLNIDKTLIKTIVHNFKNMEIITSDLQLTENAINISIESQISFWDSLIIAAAEKANCKLIIYEDLNSGQKYQEISLINPFQQEI</sequence>
<protein>
    <recommendedName>
        <fullName evidence="1">PIN domain-containing protein</fullName>
    </recommendedName>
</protein>
<dbReference type="InterPro" id="IPR029060">
    <property type="entry name" value="PIN-like_dom_sf"/>
</dbReference>
<dbReference type="InterPro" id="IPR002716">
    <property type="entry name" value="PIN_dom"/>
</dbReference>
<dbReference type="AlphaFoldDB" id="A0A0E2EI06"/>
<dbReference type="Proteomes" id="UP000011705">
    <property type="component" value="Chromosome"/>
</dbReference>
<dbReference type="EMBL" id="AGDV01000010">
    <property type="protein sequence ID" value="EMB33829.1"/>
    <property type="molecule type" value="Genomic_DNA"/>
</dbReference>
<dbReference type="Pfam" id="PF01850">
    <property type="entry name" value="PIN"/>
    <property type="match status" value="1"/>
</dbReference>
<gene>
    <name evidence="2" type="ORF">HMPREF9726_01209</name>
</gene>
<dbReference type="SUPFAM" id="SSF88723">
    <property type="entry name" value="PIN domain-like"/>
    <property type="match status" value="1"/>
</dbReference>